<dbReference type="PROSITE" id="PS01108">
    <property type="entry name" value="RIBOSOMAL_L24"/>
    <property type="match status" value="1"/>
</dbReference>
<dbReference type="Pfam" id="PF17136">
    <property type="entry name" value="ribosomal_L24"/>
    <property type="match status" value="1"/>
</dbReference>
<keyword evidence="5" id="KW-0694">RNA-binding</keyword>
<comment type="similarity">
    <text evidence="1 5 6">Belongs to the universal ribosomal protein uL24 family.</text>
</comment>
<protein>
    <recommendedName>
        <fullName evidence="4 5">Large ribosomal subunit protein uL24</fullName>
    </recommendedName>
</protein>
<accession>A0ABU2ZSF3</accession>
<gene>
    <name evidence="5 8" type="primary">rplX</name>
    <name evidence="8" type="ORF">RM552_10830</name>
</gene>
<dbReference type="InterPro" id="IPR008991">
    <property type="entry name" value="Translation_prot_SH3-like_sf"/>
</dbReference>
<comment type="function">
    <text evidence="5">One of two assembly initiator proteins, it binds directly to the 5'-end of the 23S rRNA, where it nucleates assembly of the 50S subunit.</text>
</comment>
<organism evidence="8 9">
    <name type="scientific">Glaciecola petra</name>
    <dbReference type="NCBI Taxonomy" id="3075602"/>
    <lineage>
        <taxon>Bacteria</taxon>
        <taxon>Pseudomonadati</taxon>
        <taxon>Pseudomonadota</taxon>
        <taxon>Gammaproteobacteria</taxon>
        <taxon>Alteromonadales</taxon>
        <taxon>Alteromonadaceae</taxon>
        <taxon>Glaciecola</taxon>
    </lineage>
</organism>
<evidence type="ECO:0000259" key="7">
    <source>
        <dbReference type="SMART" id="SM00739"/>
    </source>
</evidence>
<dbReference type="HAMAP" id="MF_01326_B">
    <property type="entry name" value="Ribosomal_uL24_B"/>
    <property type="match status" value="1"/>
</dbReference>
<evidence type="ECO:0000256" key="2">
    <source>
        <dbReference type="ARBA" id="ARBA00022980"/>
    </source>
</evidence>
<dbReference type="InterPro" id="IPR014722">
    <property type="entry name" value="Rib_uL2_dom2"/>
</dbReference>
<dbReference type="Gene3D" id="2.30.30.30">
    <property type="match status" value="1"/>
</dbReference>
<proteinExistence type="inferred from homology"/>
<evidence type="ECO:0000313" key="8">
    <source>
        <dbReference type="EMBL" id="MDT0595341.1"/>
    </source>
</evidence>
<dbReference type="SUPFAM" id="SSF50104">
    <property type="entry name" value="Translation proteins SH3-like domain"/>
    <property type="match status" value="1"/>
</dbReference>
<keyword evidence="5" id="KW-0699">rRNA-binding</keyword>
<dbReference type="CDD" id="cd06089">
    <property type="entry name" value="KOW_RPL26"/>
    <property type="match status" value="1"/>
</dbReference>
<evidence type="ECO:0000256" key="4">
    <source>
        <dbReference type="ARBA" id="ARBA00035206"/>
    </source>
</evidence>
<comment type="subunit">
    <text evidence="5">Part of the 50S ribosomal subunit.</text>
</comment>
<dbReference type="PANTHER" id="PTHR12903">
    <property type="entry name" value="MITOCHONDRIAL RIBOSOMAL PROTEIN L24"/>
    <property type="match status" value="1"/>
</dbReference>
<comment type="caution">
    <text evidence="8">The sequence shown here is derived from an EMBL/GenBank/DDBJ whole genome shotgun (WGS) entry which is preliminary data.</text>
</comment>
<evidence type="ECO:0000313" key="9">
    <source>
        <dbReference type="Proteomes" id="UP001253545"/>
    </source>
</evidence>
<dbReference type="EMBL" id="JAVRHX010000003">
    <property type="protein sequence ID" value="MDT0595341.1"/>
    <property type="molecule type" value="Genomic_DNA"/>
</dbReference>
<comment type="function">
    <text evidence="5">One of the proteins that surrounds the polypeptide exit tunnel on the outside of the subunit.</text>
</comment>
<dbReference type="InterPro" id="IPR005825">
    <property type="entry name" value="Ribosomal_uL24_CS"/>
</dbReference>
<reference evidence="8 9" key="1">
    <citation type="submission" date="2023-09" db="EMBL/GenBank/DDBJ databases">
        <authorList>
            <person name="Rey-Velasco X."/>
        </authorList>
    </citation>
    <scope>NUCLEOTIDE SEQUENCE [LARGE SCALE GENOMIC DNA]</scope>
    <source>
        <strain evidence="8 9">P117</strain>
    </source>
</reference>
<dbReference type="NCBIfam" id="TIGR01079">
    <property type="entry name" value="rplX_bact"/>
    <property type="match status" value="1"/>
</dbReference>
<dbReference type="RefSeq" id="WP_311368860.1">
    <property type="nucleotide sequence ID" value="NZ_JAVRHX010000003.1"/>
</dbReference>
<evidence type="ECO:0000256" key="5">
    <source>
        <dbReference type="HAMAP-Rule" id="MF_01326"/>
    </source>
</evidence>
<evidence type="ECO:0000256" key="6">
    <source>
        <dbReference type="RuleBase" id="RU003477"/>
    </source>
</evidence>
<dbReference type="InterPro" id="IPR005824">
    <property type="entry name" value="KOW"/>
</dbReference>
<sequence>MARKIRRDDEVVVLAGKDKGKQGKVLRVLPSEDRVYVEGINIIKKHQKANPQAEEPGGIIEKEASIHVSNIAIVNPATGKADRVGFRFEDEKKVRFFKSNGDLV</sequence>
<evidence type="ECO:0000256" key="1">
    <source>
        <dbReference type="ARBA" id="ARBA00010618"/>
    </source>
</evidence>
<feature type="domain" description="KOW" evidence="7">
    <location>
        <begin position="4"/>
        <end position="31"/>
    </location>
</feature>
<dbReference type="SMART" id="SM00739">
    <property type="entry name" value="KOW"/>
    <property type="match status" value="1"/>
</dbReference>
<dbReference type="InterPro" id="IPR041988">
    <property type="entry name" value="Ribosomal_uL24_KOW"/>
</dbReference>
<keyword evidence="3 5" id="KW-0687">Ribonucleoprotein</keyword>
<dbReference type="InterPro" id="IPR003256">
    <property type="entry name" value="Ribosomal_uL24"/>
</dbReference>
<dbReference type="Proteomes" id="UP001253545">
    <property type="component" value="Unassembled WGS sequence"/>
</dbReference>
<evidence type="ECO:0000256" key="3">
    <source>
        <dbReference type="ARBA" id="ARBA00023274"/>
    </source>
</evidence>
<keyword evidence="9" id="KW-1185">Reference proteome</keyword>
<keyword evidence="2 5" id="KW-0689">Ribosomal protein</keyword>
<dbReference type="Pfam" id="PF00467">
    <property type="entry name" value="KOW"/>
    <property type="match status" value="1"/>
</dbReference>
<name>A0ABU2ZSF3_9ALTE</name>
<dbReference type="InterPro" id="IPR057264">
    <property type="entry name" value="Ribosomal_uL24_C"/>
</dbReference>
<dbReference type="GO" id="GO:0005840">
    <property type="term" value="C:ribosome"/>
    <property type="evidence" value="ECO:0007669"/>
    <property type="project" value="UniProtKB-KW"/>
</dbReference>